<dbReference type="EMBL" id="AMZH03005034">
    <property type="protein sequence ID" value="RRT67477.1"/>
    <property type="molecule type" value="Genomic_DNA"/>
</dbReference>
<comment type="caution">
    <text evidence="4">The sequence shown here is derived from an EMBL/GenBank/DDBJ whole genome shotgun (WGS) entry which is preliminary data.</text>
</comment>
<dbReference type="InterPro" id="IPR000504">
    <property type="entry name" value="RRM_dom"/>
</dbReference>
<feature type="compositionally biased region" description="Basic and acidic residues" evidence="2">
    <location>
        <begin position="20"/>
        <end position="30"/>
    </location>
</feature>
<evidence type="ECO:0000256" key="2">
    <source>
        <dbReference type="SAM" id="MobiDB-lite"/>
    </source>
</evidence>
<proteinExistence type="predicted"/>
<protein>
    <recommendedName>
        <fullName evidence="3">RRM domain-containing protein</fullName>
    </recommendedName>
</protein>
<sequence length="78" mass="8587">DRGRREGEEKEGSPGVGMAEGEKRGERGEESVKLFVGQVPKHMTEEELMDLFKEVALVDEVSIIKDKVTKASRGPSSL</sequence>
<feature type="compositionally biased region" description="Basic and acidic residues" evidence="2">
    <location>
        <begin position="1"/>
        <end position="12"/>
    </location>
</feature>
<dbReference type="Pfam" id="PF00076">
    <property type="entry name" value="RRM_1"/>
    <property type="match status" value="1"/>
</dbReference>
<dbReference type="SUPFAM" id="SSF54928">
    <property type="entry name" value="RNA-binding domain, RBD"/>
    <property type="match status" value="1"/>
</dbReference>
<name>A0A426ZTX7_ENSVE</name>
<feature type="non-terminal residue" evidence="4">
    <location>
        <position position="1"/>
    </location>
</feature>
<accession>A0A426ZTX7</accession>
<evidence type="ECO:0000313" key="5">
    <source>
        <dbReference type="Proteomes" id="UP000287651"/>
    </source>
</evidence>
<dbReference type="PROSITE" id="PS50102">
    <property type="entry name" value="RRM"/>
    <property type="match status" value="1"/>
</dbReference>
<reference evidence="4 5" key="1">
    <citation type="journal article" date="2014" name="Agronomy (Basel)">
        <title>A Draft Genome Sequence for Ensete ventricosum, the Drought-Tolerant Tree Against Hunger.</title>
        <authorList>
            <person name="Harrison J."/>
            <person name="Moore K.A."/>
            <person name="Paszkiewicz K."/>
            <person name="Jones T."/>
            <person name="Grant M."/>
            <person name="Ambacheew D."/>
            <person name="Muzemil S."/>
            <person name="Studholme D.J."/>
        </authorList>
    </citation>
    <scope>NUCLEOTIDE SEQUENCE [LARGE SCALE GENOMIC DNA]</scope>
</reference>
<organism evidence="4 5">
    <name type="scientific">Ensete ventricosum</name>
    <name type="common">Abyssinian banana</name>
    <name type="synonym">Musa ensete</name>
    <dbReference type="NCBI Taxonomy" id="4639"/>
    <lineage>
        <taxon>Eukaryota</taxon>
        <taxon>Viridiplantae</taxon>
        <taxon>Streptophyta</taxon>
        <taxon>Embryophyta</taxon>
        <taxon>Tracheophyta</taxon>
        <taxon>Spermatophyta</taxon>
        <taxon>Magnoliopsida</taxon>
        <taxon>Liliopsida</taxon>
        <taxon>Zingiberales</taxon>
        <taxon>Musaceae</taxon>
        <taxon>Ensete</taxon>
    </lineage>
</organism>
<dbReference type="Gene3D" id="3.30.70.330">
    <property type="match status" value="1"/>
</dbReference>
<feature type="domain" description="RRM" evidence="3">
    <location>
        <begin position="32"/>
        <end position="78"/>
    </location>
</feature>
<evidence type="ECO:0000256" key="1">
    <source>
        <dbReference type="PROSITE-ProRule" id="PRU00176"/>
    </source>
</evidence>
<keyword evidence="1" id="KW-0694">RNA-binding</keyword>
<dbReference type="InterPro" id="IPR012677">
    <property type="entry name" value="Nucleotide-bd_a/b_plait_sf"/>
</dbReference>
<dbReference type="AlphaFoldDB" id="A0A426ZTX7"/>
<dbReference type="GO" id="GO:0003723">
    <property type="term" value="F:RNA binding"/>
    <property type="evidence" value="ECO:0007669"/>
    <property type="project" value="UniProtKB-UniRule"/>
</dbReference>
<dbReference type="InterPro" id="IPR035979">
    <property type="entry name" value="RBD_domain_sf"/>
</dbReference>
<gene>
    <name evidence="4" type="ORF">B296_00031906</name>
</gene>
<evidence type="ECO:0000313" key="4">
    <source>
        <dbReference type="EMBL" id="RRT67477.1"/>
    </source>
</evidence>
<feature type="region of interest" description="Disordered" evidence="2">
    <location>
        <begin position="1"/>
        <end position="30"/>
    </location>
</feature>
<dbReference type="Proteomes" id="UP000287651">
    <property type="component" value="Unassembled WGS sequence"/>
</dbReference>
<evidence type="ECO:0000259" key="3">
    <source>
        <dbReference type="PROSITE" id="PS50102"/>
    </source>
</evidence>